<sequence>MFNQIIIMLNKNYLVYLLKYSKSKNIAVMKKNVLITGGSGFVGKHLSHLLIDNGYTISILSRSKRADTANIFYYTWDVKGQIIEEDAVLKADYIIHLAGANIAGKRWTKERQETIVSSRQQSAQLIFSVLEKHNKKLEAFISASAIGIYGAVNGQAICTENTRPANDFLGRVCQNWEAAADKFEQFGIRTVKVRTGLVLGMNDGFLDKLTPIFKMRLGSALGSGKQYMPWIYVDDLCSIYLEALKNPNMSGAYNAAINDDTTNSIFSKTLAKVYGYSIWLPNVPAFLLKLMMGEMAKLVLTGRRISSEKIESTGFNFRHKNLEDTLKICLFK</sequence>
<reference evidence="4 5" key="1">
    <citation type="journal article" date="2014" name="Acta Crystallogr. D">
        <title>Structure-based characterization and antifreeze properties of a hyperactive ice-binding protein from the Antarctic bacterium Flavobacterium frigoris PS1.</title>
        <authorList>
            <person name="Do H."/>
            <person name="Kim S.J."/>
            <person name="Kim H.J."/>
            <person name="Lee J.H."/>
        </authorList>
    </citation>
    <scope>NUCLEOTIDE SEQUENCE [LARGE SCALE GENOMIC DNA]</scope>
    <source>
        <strain evidence="4 5">PS1</strain>
    </source>
</reference>
<organism evidence="4 5">
    <name type="scientific">Flavobacterium frigoris (strain PS1)</name>
    <dbReference type="NCBI Taxonomy" id="1086011"/>
    <lineage>
        <taxon>Bacteria</taxon>
        <taxon>Pseudomonadati</taxon>
        <taxon>Bacteroidota</taxon>
        <taxon>Flavobacteriia</taxon>
        <taxon>Flavobacteriales</taxon>
        <taxon>Flavobacteriaceae</taxon>
        <taxon>Flavobacterium</taxon>
    </lineage>
</organism>
<gene>
    <name evidence="4" type="ORF">HJ01_00072</name>
</gene>
<evidence type="ECO:0000259" key="3">
    <source>
        <dbReference type="Pfam" id="PF08338"/>
    </source>
</evidence>
<dbReference type="GO" id="GO:0051301">
    <property type="term" value="P:cell division"/>
    <property type="evidence" value="ECO:0007669"/>
    <property type="project" value="UniProtKB-KW"/>
</dbReference>
<dbReference type="Proteomes" id="UP000005566">
    <property type="component" value="Unassembled WGS sequence"/>
</dbReference>
<dbReference type="PANTHER" id="PTHR11092:SF0">
    <property type="entry name" value="EPIMERASE FAMILY PROTEIN SDR39U1"/>
    <property type="match status" value="1"/>
</dbReference>
<feature type="domain" description="NAD-dependent epimerase/dehydratase" evidence="2">
    <location>
        <begin position="33"/>
        <end position="254"/>
    </location>
</feature>
<dbReference type="InterPro" id="IPR001509">
    <property type="entry name" value="Epimerase_deHydtase"/>
</dbReference>
<comment type="caution">
    <text evidence="4">The sequence shown here is derived from an EMBL/GenBank/DDBJ whole genome shotgun (WGS) entry which is preliminary data.</text>
</comment>
<feature type="domain" description="DUF1731" evidence="3">
    <location>
        <begin position="283"/>
        <end position="327"/>
    </location>
</feature>
<evidence type="ECO:0000313" key="5">
    <source>
        <dbReference type="Proteomes" id="UP000005566"/>
    </source>
</evidence>
<name>H7FLM4_FLAFP</name>
<dbReference type="InterPro" id="IPR010099">
    <property type="entry name" value="SDR39U1"/>
</dbReference>
<dbReference type="NCBIfam" id="TIGR01777">
    <property type="entry name" value="yfcH"/>
    <property type="match status" value="1"/>
</dbReference>
<protein>
    <submittedName>
        <fullName evidence="4">Cell division inhibitor</fullName>
    </submittedName>
</protein>
<dbReference type="AlphaFoldDB" id="H7FLM4"/>
<dbReference type="Gene3D" id="3.40.50.720">
    <property type="entry name" value="NAD(P)-binding Rossmann-like Domain"/>
    <property type="match status" value="1"/>
</dbReference>
<evidence type="ECO:0000259" key="2">
    <source>
        <dbReference type="Pfam" id="PF01370"/>
    </source>
</evidence>
<dbReference type="eggNOG" id="COG1090">
    <property type="taxonomic scope" value="Bacteria"/>
</dbReference>
<dbReference type="PATRIC" id="fig|1086011.3.peg.69"/>
<dbReference type="InterPro" id="IPR036291">
    <property type="entry name" value="NAD(P)-bd_dom_sf"/>
</dbReference>
<evidence type="ECO:0000256" key="1">
    <source>
        <dbReference type="ARBA" id="ARBA00009353"/>
    </source>
</evidence>
<dbReference type="Pfam" id="PF08338">
    <property type="entry name" value="DUF1731"/>
    <property type="match status" value="1"/>
</dbReference>
<dbReference type="SUPFAM" id="SSF51735">
    <property type="entry name" value="NAD(P)-binding Rossmann-fold domains"/>
    <property type="match status" value="1"/>
</dbReference>
<dbReference type="PANTHER" id="PTHR11092">
    <property type="entry name" value="SUGAR NUCLEOTIDE EPIMERASE RELATED"/>
    <property type="match status" value="1"/>
</dbReference>
<accession>H7FLM4</accession>
<comment type="similarity">
    <text evidence="1">Belongs to the NAD(P)-dependent epimerase/dehydratase family. SDR39U1 subfamily.</text>
</comment>
<evidence type="ECO:0000313" key="4">
    <source>
        <dbReference type="EMBL" id="EIA10566.1"/>
    </source>
</evidence>
<dbReference type="Pfam" id="PF01370">
    <property type="entry name" value="Epimerase"/>
    <property type="match status" value="1"/>
</dbReference>
<dbReference type="InterPro" id="IPR013549">
    <property type="entry name" value="DUF1731"/>
</dbReference>
<dbReference type="EMBL" id="AHKF01000004">
    <property type="protein sequence ID" value="EIA10566.1"/>
    <property type="molecule type" value="Genomic_DNA"/>
</dbReference>
<proteinExistence type="inferred from homology"/>
<keyword evidence="5" id="KW-1185">Reference proteome</keyword>
<dbReference type="STRING" id="1086011.HJ01_00072"/>